<keyword evidence="2" id="KW-0449">Lipoprotein</keyword>
<feature type="transmembrane region" description="Helical" evidence="1">
    <location>
        <begin position="12"/>
        <end position="35"/>
    </location>
</feature>
<keyword evidence="1" id="KW-1133">Transmembrane helix</keyword>
<name>A0A662ZFZ7_9GAMM</name>
<proteinExistence type="predicted"/>
<protein>
    <submittedName>
        <fullName evidence="2">Basic membrane lipoprotein Med, substrate-binding protein (PBP1-ABC) superfamily</fullName>
    </submittedName>
</protein>
<gene>
    <name evidence="2" type="ORF">SAMN02910344_00627</name>
</gene>
<dbReference type="OrthoDB" id="9769871at2"/>
<accession>A0A662ZFZ7</accession>
<reference evidence="2 3" key="1">
    <citation type="submission" date="2016-10" db="EMBL/GenBank/DDBJ databases">
        <authorList>
            <person name="Varghese N."/>
            <person name="Submissions S."/>
        </authorList>
    </citation>
    <scope>NUCLEOTIDE SEQUENCE [LARGE SCALE GENOMIC DNA]</scope>
    <source>
        <strain evidence="2 3">DSM 1361</strain>
    </source>
</reference>
<dbReference type="PROSITE" id="PS51257">
    <property type="entry name" value="PROKAR_LIPOPROTEIN"/>
    <property type="match status" value="1"/>
</dbReference>
<sequence length="390" mass="44927">MKTGDNEGYKNVLLLWTVVACVVVALLTGLSIYFYDVSPKNVEITDSLIPRKEYQAIYLLPKEKHADDKYRLNDFLEVTSRLGIKAYAVDEISNNEECMDLIREYISRDVSIIVSPSPALNECINTAVKKYDNTKNVYFVSAYDRNLEKSDKLITFKVHQYQVYYLSGIIAATVNTETSENFFVVSELNEDAYRNINAFTLGVRKYKKNGIVKVIVLKSKNENIQYSQLIEAQKRNPDARIMTADYTDITVDDFCEQKMYYCIRYDKDFANKYFLSNIASVQVDYRGFFSRVLSRTVTNSFESGNYLLDVSTGTVRITNFNEGIIPPNTMQLLDLALYRFMIANNDNIFSGPLYDNEHRLRLDKGNSLQDEPNDIFSMDWFVEGAVLEHL</sequence>
<evidence type="ECO:0000256" key="1">
    <source>
        <dbReference type="SAM" id="Phobius"/>
    </source>
</evidence>
<evidence type="ECO:0000313" key="3">
    <source>
        <dbReference type="Proteomes" id="UP000243745"/>
    </source>
</evidence>
<keyword evidence="1" id="KW-0472">Membrane</keyword>
<dbReference type="InterPro" id="IPR052910">
    <property type="entry name" value="ABC-Purine-Binding"/>
</dbReference>
<dbReference type="PANTHER" id="PTHR43208:SF1">
    <property type="entry name" value="ABC TRANSPORTER SUBSTRATE-BINDING PROTEIN"/>
    <property type="match status" value="1"/>
</dbReference>
<dbReference type="PANTHER" id="PTHR43208">
    <property type="entry name" value="ABC TRANSPORTER SUBSTRATE-BINDING PROTEIN"/>
    <property type="match status" value="1"/>
</dbReference>
<keyword evidence="3" id="KW-1185">Reference proteome</keyword>
<dbReference type="RefSeq" id="WP_093140846.1">
    <property type="nucleotide sequence ID" value="NZ_FOXF01000007.1"/>
</dbReference>
<keyword evidence="1" id="KW-0812">Transmembrane</keyword>
<dbReference type="Gene3D" id="3.40.50.2300">
    <property type="match status" value="2"/>
</dbReference>
<dbReference type="Proteomes" id="UP000243745">
    <property type="component" value="Unassembled WGS sequence"/>
</dbReference>
<dbReference type="EMBL" id="FOXF01000007">
    <property type="protein sequence ID" value="SFP17357.1"/>
    <property type="molecule type" value="Genomic_DNA"/>
</dbReference>
<evidence type="ECO:0000313" key="2">
    <source>
        <dbReference type="EMBL" id="SFP17357.1"/>
    </source>
</evidence>
<dbReference type="AlphaFoldDB" id="A0A662ZFZ7"/>
<organism evidence="2 3">
    <name type="scientific">Ruminobacter amylophilus</name>
    <dbReference type="NCBI Taxonomy" id="867"/>
    <lineage>
        <taxon>Bacteria</taxon>
        <taxon>Pseudomonadati</taxon>
        <taxon>Pseudomonadota</taxon>
        <taxon>Gammaproteobacteria</taxon>
        <taxon>Aeromonadales</taxon>
        <taxon>Succinivibrionaceae</taxon>
        <taxon>Ruminobacter</taxon>
    </lineage>
</organism>